<dbReference type="PANTHER" id="PTHR42648">
    <property type="entry name" value="TRANSPOSASE, PUTATIVE-RELATED"/>
    <property type="match status" value="1"/>
</dbReference>
<dbReference type="Pfam" id="PF14244">
    <property type="entry name" value="Retrotran_gag_3"/>
    <property type="match status" value="1"/>
</dbReference>
<organism evidence="8 9">
    <name type="scientific">Arabidopsis suecica</name>
    <name type="common">Swedish thale-cress</name>
    <name type="synonym">Cardaminopsis suecica</name>
    <dbReference type="NCBI Taxonomy" id="45249"/>
    <lineage>
        <taxon>Eukaryota</taxon>
        <taxon>Viridiplantae</taxon>
        <taxon>Streptophyta</taxon>
        <taxon>Embryophyta</taxon>
        <taxon>Tracheophyta</taxon>
        <taxon>Spermatophyta</taxon>
        <taxon>Magnoliopsida</taxon>
        <taxon>eudicotyledons</taxon>
        <taxon>Gunneridae</taxon>
        <taxon>Pentapetalae</taxon>
        <taxon>rosids</taxon>
        <taxon>malvids</taxon>
        <taxon>Brassicales</taxon>
        <taxon>Brassicaceae</taxon>
        <taxon>Camelineae</taxon>
        <taxon>Arabidopsis</taxon>
    </lineage>
</organism>
<proteinExistence type="predicted"/>
<dbReference type="GO" id="GO:0015074">
    <property type="term" value="P:DNA integration"/>
    <property type="evidence" value="ECO:0007669"/>
    <property type="project" value="InterPro"/>
</dbReference>
<comment type="caution">
    <text evidence="8">The sequence shown here is derived from an EMBL/GenBank/DDBJ whole genome shotgun (WGS) entry which is preliminary data.</text>
</comment>
<dbReference type="Pfam" id="PF22936">
    <property type="entry name" value="Pol_BBD"/>
    <property type="match status" value="1"/>
</dbReference>
<feature type="compositionally biased region" description="Low complexity" evidence="5">
    <location>
        <begin position="874"/>
        <end position="889"/>
    </location>
</feature>
<dbReference type="InterPro" id="IPR054722">
    <property type="entry name" value="PolX-like_BBD"/>
</dbReference>
<dbReference type="GO" id="GO:0008233">
    <property type="term" value="F:peptidase activity"/>
    <property type="evidence" value="ECO:0007669"/>
    <property type="project" value="UniProtKB-KW"/>
</dbReference>
<dbReference type="InterPro" id="IPR001878">
    <property type="entry name" value="Znf_CCHC"/>
</dbReference>
<dbReference type="Pfam" id="PF07727">
    <property type="entry name" value="RVT_2"/>
    <property type="match status" value="1"/>
</dbReference>
<keyword evidence="1" id="KW-0645">Protease</keyword>
<feature type="compositionally biased region" description="Polar residues" evidence="5">
    <location>
        <begin position="864"/>
        <end position="873"/>
    </location>
</feature>
<evidence type="ECO:0000256" key="3">
    <source>
        <dbReference type="ARBA" id="ARBA00022801"/>
    </source>
</evidence>
<feature type="domain" description="Integrase catalytic" evidence="7">
    <location>
        <begin position="572"/>
        <end position="745"/>
    </location>
</feature>
<evidence type="ECO:0000313" key="8">
    <source>
        <dbReference type="EMBL" id="KAG7599477.1"/>
    </source>
</evidence>
<dbReference type="InterPro" id="IPR039537">
    <property type="entry name" value="Retrotran_Ty1/copia-like"/>
</dbReference>
<feature type="domain" description="CCHC-type" evidence="6">
    <location>
        <begin position="269"/>
        <end position="282"/>
    </location>
</feature>
<feature type="compositionally biased region" description="Polar residues" evidence="5">
    <location>
        <begin position="297"/>
        <end position="312"/>
    </location>
</feature>
<keyword evidence="9" id="KW-1185">Reference proteome</keyword>
<dbReference type="InterPro" id="IPR013103">
    <property type="entry name" value="RVT_2"/>
</dbReference>
<keyword evidence="3" id="KW-0378">Hydrolase</keyword>
<feature type="region of interest" description="Disordered" evidence="5">
    <location>
        <begin position="828"/>
        <end position="891"/>
    </location>
</feature>
<dbReference type="CDD" id="cd09272">
    <property type="entry name" value="RNase_HI_RT_Ty1"/>
    <property type="match status" value="1"/>
</dbReference>
<dbReference type="InterPro" id="IPR025724">
    <property type="entry name" value="GAG-pre-integrase_dom"/>
</dbReference>
<dbReference type="InterPro" id="IPR001584">
    <property type="entry name" value="Integrase_cat-core"/>
</dbReference>
<evidence type="ECO:0000256" key="5">
    <source>
        <dbReference type="SAM" id="MobiDB-lite"/>
    </source>
</evidence>
<evidence type="ECO:0000256" key="1">
    <source>
        <dbReference type="ARBA" id="ARBA00022670"/>
    </source>
</evidence>
<dbReference type="InterPro" id="IPR057670">
    <property type="entry name" value="SH3_retrovirus"/>
</dbReference>
<evidence type="ECO:0000256" key="4">
    <source>
        <dbReference type="PROSITE-ProRule" id="PRU00047"/>
    </source>
</evidence>
<dbReference type="PROSITE" id="PS50994">
    <property type="entry name" value="INTEGRASE"/>
    <property type="match status" value="1"/>
</dbReference>
<dbReference type="Pfam" id="PF13976">
    <property type="entry name" value="gag_pre-integrs"/>
    <property type="match status" value="1"/>
</dbReference>
<reference evidence="8 9" key="1">
    <citation type="submission" date="2020-12" db="EMBL/GenBank/DDBJ databases">
        <title>Concerted genomic and epigenomic changes stabilize Arabidopsis allopolyploids.</title>
        <authorList>
            <person name="Chen Z."/>
        </authorList>
    </citation>
    <scope>NUCLEOTIDE SEQUENCE [LARGE SCALE GENOMIC DNA]</scope>
    <source>
        <strain evidence="8">As9502</strain>
        <tissue evidence="8">Leaf</tissue>
    </source>
</reference>
<feature type="compositionally biased region" description="Low complexity" evidence="5">
    <location>
        <begin position="1"/>
        <end position="13"/>
    </location>
</feature>
<feature type="region of interest" description="Disordered" evidence="5">
    <location>
        <begin position="1"/>
        <end position="21"/>
    </location>
</feature>
<feature type="compositionally biased region" description="Low complexity" evidence="5">
    <location>
        <begin position="844"/>
        <end position="863"/>
    </location>
</feature>
<evidence type="ECO:0000313" key="9">
    <source>
        <dbReference type="Proteomes" id="UP000694251"/>
    </source>
</evidence>
<gene>
    <name evidence="8" type="ORF">ISN44_As06g036610</name>
</gene>
<dbReference type="GO" id="GO:0006508">
    <property type="term" value="P:proteolysis"/>
    <property type="evidence" value="ECO:0007669"/>
    <property type="project" value="UniProtKB-KW"/>
</dbReference>
<dbReference type="InterPro" id="IPR029472">
    <property type="entry name" value="Copia-like_N"/>
</dbReference>
<dbReference type="GO" id="GO:0003676">
    <property type="term" value="F:nucleic acid binding"/>
    <property type="evidence" value="ECO:0007669"/>
    <property type="project" value="InterPro"/>
</dbReference>
<keyword evidence="4" id="KW-0863">Zinc-finger</keyword>
<keyword evidence="2" id="KW-0479">Metal-binding</keyword>
<name>A0A8T2CJ11_ARASU</name>
<dbReference type="EMBL" id="JAEFBJ010000006">
    <property type="protein sequence ID" value="KAG7599477.1"/>
    <property type="molecule type" value="Genomic_DNA"/>
</dbReference>
<dbReference type="GO" id="GO:0008270">
    <property type="term" value="F:zinc ion binding"/>
    <property type="evidence" value="ECO:0007669"/>
    <property type="project" value="UniProtKB-KW"/>
</dbReference>
<feature type="compositionally biased region" description="Polar residues" evidence="5">
    <location>
        <begin position="915"/>
        <end position="925"/>
    </location>
</feature>
<evidence type="ECO:0000259" key="6">
    <source>
        <dbReference type="PROSITE" id="PS50158"/>
    </source>
</evidence>
<feature type="region of interest" description="Disordered" evidence="5">
    <location>
        <begin position="297"/>
        <end position="338"/>
    </location>
</feature>
<sequence>MATSSSTSSSTSSALTEVVAQPRVETRRTISPYDLTSNDNPGTLISKPLLRGPNYDEWANNLRLALKARKKFGFVDGSIPQPPEDDADYEDWIANNALVISWIRLTIEETLSSSVSHIHNSSELWTHIQKRFGVKNGQRVQRLKTELANCRQKGLAIETYYGKLTQLWGSLADYQRAKTMEEVRKEREEDKLHQFLMGLDDALYGSVKSNLLSRVPLPSLEEAYNALCLDEESKNLSRDNDVREDGVSFVVQTNVARKFFENRGSSVSCTICGRTGHIADNCFRKIGYPEWWGENTKQNSNFRNKSGNQAAKGNSNSSGMSRGSTTTSVGSMMGKGSTSAQANHVSTALLNTAIATKTPSLTSADRVGIIGLSNEEWNSVVNALAKRNSPPNDTPSGKYFLESWIIDTGASNHMTGTLNFLHDVRIMPPVLIKLPDGRFTTATKCGSVSLSSALGLQDVFFVDGLKCHLISVSQLTRERSCVFQITDKLCIIQDRITKTLIGAGEQQNGLYFLRGVEVAAAAHSVDSSSVEVWHSRLGHPSSKALDMLKFLDFSTKFDSKACDICIRAKQTRESFPLSYNKTTVAFELIHCDLWGPYRTSSICGSRYFLTILDDYSRAVWIYLLPSKQEAPTQLKNFLALVERQFSTQVKKIRSDNGSEFICLKDFFAQNGILHETSCVGTPQQNGRVERKHRHILNVARALLFHASLPTEFWSYCALTAGYLINRTPTQLLGGKTPFELIYNRPPPMNHMRVFGCLCYVHNQRHGGDKFATRSNKAIFVGYPFGKKGWRVYNLETGKVTVSRDVVFCESEFPFATKTIQSSTPQLNTSVNDIFTEPDSSDLISPVSPSPINSPASSPAISVSEQTRTETQTENPSSNSNSNRPDSVSSAPAAGIDKSVITTPHEIDNAAELISPPSSDISTTADDITPEPEKLGFGFRKKAPPVRLADYVTSLLHNPSPSVTPYPIDNYVSSSQFSETYQAFLFAITSGVEPTNYQEAILDENWRLAVKDEIEALEDNGTWTVEDLPQDKKPIGCKWVFRLKYNADGTLERHKARLVVLGNNQKEGIDYSETFAPVAKMITVRTFLQQAASLDWEVHQMDVYNAFLHGDLEEEVYMKFPPGFRTDDNTKVCRLRKSLYGLKQAPRCWFAKLGSAMKDYGFQQDTSDYSLFIYANDNSRLHVLVYVDDLIITGSSIHLVNEFKHYLSSCFRMKNLGILRYFLGIEVARSPAGIYLCQRKYALEIIAETGLMGVKPVTFPLEQNHKLALANDGDFSDPTRYRRLVGRLIYLGNTRPELSYAIHILSQFMNAPKNAHWNAALRVIRYLKNSPGQGILLRANTPLTLTAWCDSDHGSCPLTQRSLTGYFVQLGDSPLSWKTKKQDVVSRSSAEAEYRAMADTVSELLWLRELLPTLGIEVPAPITLHSDSLSAIMLAANPVFHARTKHVGRDVHFVRDEIKRGVIATTHVSTTSQLADIMTKALGRKQFEDFLVKLGVCNLHTPP</sequence>
<dbReference type="Pfam" id="PF25597">
    <property type="entry name" value="SH3_retrovirus"/>
    <property type="match status" value="1"/>
</dbReference>
<dbReference type="OrthoDB" id="414945at2759"/>
<protein>
    <submittedName>
        <fullName evidence="8">Retrotransposon gag domain</fullName>
    </submittedName>
</protein>
<feature type="compositionally biased region" description="Low complexity" evidence="5">
    <location>
        <begin position="313"/>
        <end position="338"/>
    </location>
</feature>
<dbReference type="Proteomes" id="UP000694251">
    <property type="component" value="Chromosome 6"/>
</dbReference>
<dbReference type="Pfam" id="PF00665">
    <property type="entry name" value="rve"/>
    <property type="match status" value="1"/>
</dbReference>
<evidence type="ECO:0000256" key="2">
    <source>
        <dbReference type="ARBA" id="ARBA00022723"/>
    </source>
</evidence>
<dbReference type="PANTHER" id="PTHR42648:SF31">
    <property type="entry name" value="RNA-DIRECTED DNA POLYMERASE"/>
    <property type="match status" value="1"/>
</dbReference>
<feature type="region of interest" description="Disordered" evidence="5">
    <location>
        <begin position="908"/>
        <end position="936"/>
    </location>
</feature>
<accession>A0A8T2CJ11</accession>
<evidence type="ECO:0000259" key="7">
    <source>
        <dbReference type="PROSITE" id="PS50994"/>
    </source>
</evidence>
<keyword evidence="4" id="KW-0862">Zinc</keyword>
<dbReference type="PROSITE" id="PS50158">
    <property type="entry name" value="ZF_CCHC"/>
    <property type="match status" value="1"/>
</dbReference>